<dbReference type="SUPFAM" id="SSF52047">
    <property type="entry name" value="RNI-like"/>
    <property type="match status" value="1"/>
</dbReference>
<protein>
    <recommendedName>
        <fullName evidence="1">At1g61320/AtMIF1 LRR domain-containing protein</fullName>
    </recommendedName>
</protein>
<evidence type="ECO:0000313" key="2">
    <source>
        <dbReference type="EMBL" id="KAL3512271.1"/>
    </source>
</evidence>
<dbReference type="Pfam" id="PF23622">
    <property type="entry name" value="LRR_At1g61320_AtMIF1"/>
    <property type="match status" value="2"/>
</dbReference>
<reference evidence="2 3" key="1">
    <citation type="submission" date="2024-11" db="EMBL/GenBank/DDBJ databases">
        <title>A near-complete genome assembly of Cinchona calisaya.</title>
        <authorList>
            <person name="Lian D.C."/>
            <person name="Zhao X.W."/>
            <person name="Wei L."/>
        </authorList>
    </citation>
    <scope>NUCLEOTIDE SEQUENCE [LARGE SCALE GENOMIC DNA]</scope>
    <source>
        <tissue evidence="2">Nenye</tissue>
    </source>
</reference>
<dbReference type="InterPro" id="IPR036047">
    <property type="entry name" value="F-box-like_dom_sf"/>
</dbReference>
<proteinExistence type="predicted"/>
<feature type="domain" description="At1g61320/AtMIF1 LRR" evidence="1">
    <location>
        <begin position="273"/>
        <end position="357"/>
    </location>
</feature>
<sequence>MKRGNNQKKAKTRVEDVATPDYFSQLPDSIIHDHIYSCLSDRDVARTSILSKNWYRIWATYSYVVFHFIHTKKDRKKEGGDEMFFDMVESSMCKRFKHKFYVDSIEMFIKFPNMESLAPRLDRWIRIAIERSINITEFDLRVESFMAPYKVPQVVLHAGCLKVLSLSRCKFDQSSSDIKLPQLQELSFLSCNFSGSLLFEKFLSGCPVIEYVKMSFITWKDNQLLIPNLPKLKCFECLYCSMVDFITISAANILSFTFQTSRDCWPIYIDCASCITSLKELKFYGNTLTDYTDKFEILISELLSLERLEFRGCRCRDRFRISSQSLKRLVFRNCEKLSVDEIDAPNLQYFEYNEIDQPFFPINASNELQIHFGFMSRGINSSQWLSEFEDLLLQLSCWKDFKLVVHYDDSQKRLATGQSKKCVPIKKNIIIHEKLGDVNYSCLNNFNSNNFILISSKNYSDLVDEIFFLSYPDTLSVMYSDAKSMELILEKLKGVGSNPHLTHKLIGYEVDNCKANNALLDPATNVFIQKHSNARYETSTVTFNWEYVN</sequence>
<dbReference type="SUPFAM" id="SSF81383">
    <property type="entry name" value="F-box domain"/>
    <property type="match status" value="1"/>
</dbReference>
<evidence type="ECO:0000259" key="1">
    <source>
        <dbReference type="Pfam" id="PF23622"/>
    </source>
</evidence>
<organism evidence="2 3">
    <name type="scientific">Cinchona calisaya</name>
    <dbReference type="NCBI Taxonomy" id="153742"/>
    <lineage>
        <taxon>Eukaryota</taxon>
        <taxon>Viridiplantae</taxon>
        <taxon>Streptophyta</taxon>
        <taxon>Embryophyta</taxon>
        <taxon>Tracheophyta</taxon>
        <taxon>Spermatophyta</taxon>
        <taxon>Magnoliopsida</taxon>
        <taxon>eudicotyledons</taxon>
        <taxon>Gunneridae</taxon>
        <taxon>Pentapetalae</taxon>
        <taxon>asterids</taxon>
        <taxon>lamiids</taxon>
        <taxon>Gentianales</taxon>
        <taxon>Rubiaceae</taxon>
        <taxon>Cinchonoideae</taxon>
        <taxon>Cinchoneae</taxon>
        <taxon>Cinchona</taxon>
    </lineage>
</organism>
<name>A0ABD2YYD3_9GENT</name>
<evidence type="ECO:0000313" key="3">
    <source>
        <dbReference type="Proteomes" id="UP001630127"/>
    </source>
</evidence>
<dbReference type="AlphaFoldDB" id="A0ABD2YYD3"/>
<dbReference type="PANTHER" id="PTHR34145:SF28">
    <property type="entry name" value="F-BOX DOMAIN-CONTAINING PROTEIN"/>
    <property type="match status" value="1"/>
</dbReference>
<dbReference type="PANTHER" id="PTHR34145">
    <property type="entry name" value="OS02G0105600 PROTEIN"/>
    <property type="match status" value="1"/>
</dbReference>
<gene>
    <name evidence="2" type="ORF">ACH5RR_024988</name>
</gene>
<dbReference type="InterPro" id="IPR032675">
    <property type="entry name" value="LRR_dom_sf"/>
</dbReference>
<accession>A0ABD2YYD3</accession>
<dbReference type="InterPro" id="IPR055357">
    <property type="entry name" value="LRR_At1g61320_AtMIF1"/>
</dbReference>
<feature type="domain" description="At1g61320/AtMIF1 LRR" evidence="1">
    <location>
        <begin position="112"/>
        <end position="261"/>
    </location>
</feature>
<dbReference type="Gene3D" id="3.80.10.10">
    <property type="entry name" value="Ribonuclease Inhibitor"/>
    <property type="match status" value="1"/>
</dbReference>
<dbReference type="InterPro" id="IPR053772">
    <property type="entry name" value="At1g61320/At1g61330-like"/>
</dbReference>
<dbReference type="EMBL" id="JBJUIK010000011">
    <property type="protein sequence ID" value="KAL3512271.1"/>
    <property type="molecule type" value="Genomic_DNA"/>
</dbReference>
<keyword evidence="3" id="KW-1185">Reference proteome</keyword>
<dbReference type="Proteomes" id="UP001630127">
    <property type="component" value="Unassembled WGS sequence"/>
</dbReference>
<comment type="caution">
    <text evidence="2">The sequence shown here is derived from an EMBL/GenBank/DDBJ whole genome shotgun (WGS) entry which is preliminary data.</text>
</comment>